<evidence type="ECO:0000256" key="2">
    <source>
        <dbReference type="ARBA" id="ARBA00004496"/>
    </source>
</evidence>
<accession>A0A160V7N4</accession>
<dbReference type="SUPFAM" id="SSF53659">
    <property type="entry name" value="Isocitrate/Isopropylmalate dehydrogenase-like"/>
    <property type="match status" value="1"/>
</dbReference>
<evidence type="ECO:0000313" key="12">
    <source>
        <dbReference type="EMBL" id="CUV01872.1"/>
    </source>
</evidence>
<keyword evidence="12" id="KW-0012">Acyltransferase</keyword>
<evidence type="ECO:0000256" key="1">
    <source>
        <dbReference type="ARBA" id="ARBA00001232"/>
    </source>
</evidence>
<evidence type="ECO:0000256" key="8">
    <source>
        <dbReference type="ARBA" id="ARBA00023264"/>
    </source>
</evidence>
<gene>
    <name evidence="12" type="ORF">MGWOODY_Clf1120</name>
</gene>
<evidence type="ECO:0000256" key="6">
    <source>
        <dbReference type="ARBA" id="ARBA00023098"/>
    </source>
</evidence>
<keyword evidence="4" id="KW-0444">Lipid biosynthesis</keyword>
<evidence type="ECO:0000256" key="3">
    <source>
        <dbReference type="ARBA" id="ARBA00022490"/>
    </source>
</evidence>
<keyword evidence="3" id="KW-0963">Cytoplasm</keyword>
<evidence type="ECO:0000256" key="9">
    <source>
        <dbReference type="ARBA" id="ARBA00024069"/>
    </source>
</evidence>
<evidence type="ECO:0000256" key="11">
    <source>
        <dbReference type="SAM" id="MobiDB-lite"/>
    </source>
</evidence>
<dbReference type="EC" id="2.3.1.274" evidence="9"/>
<keyword evidence="8" id="KW-1208">Phospholipid metabolism</keyword>
<dbReference type="InterPro" id="IPR012281">
    <property type="entry name" value="Phospholipid_synth_PlsX-like"/>
</dbReference>
<comment type="catalytic activity">
    <reaction evidence="1">
        <text>a fatty acyl-[ACP] + phosphate = an acyl phosphate + holo-[ACP]</text>
        <dbReference type="Rhea" id="RHEA:42292"/>
        <dbReference type="Rhea" id="RHEA-COMP:9685"/>
        <dbReference type="Rhea" id="RHEA-COMP:14125"/>
        <dbReference type="ChEBI" id="CHEBI:43474"/>
        <dbReference type="ChEBI" id="CHEBI:59918"/>
        <dbReference type="ChEBI" id="CHEBI:64479"/>
        <dbReference type="ChEBI" id="CHEBI:138651"/>
        <dbReference type="EC" id="2.3.1.274"/>
    </reaction>
</comment>
<comment type="subunit">
    <text evidence="10">Homodimer. Probably interacts with PlsY.</text>
</comment>
<protein>
    <recommendedName>
        <fullName evidence="9">phosphate acyltransferase</fullName>
        <ecNumber evidence="9">2.3.1.274</ecNumber>
    </recommendedName>
</protein>
<keyword evidence="6" id="KW-0443">Lipid metabolism</keyword>
<name>A0A160V7N4_9ZZZZ</name>
<dbReference type="HAMAP" id="MF_00019">
    <property type="entry name" value="PlsX"/>
    <property type="match status" value="1"/>
</dbReference>
<comment type="subcellular location">
    <subcellularLocation>
        <location evidence="2">Cytoplasm</location>
    </subcellularLocation>
</comment>
<dbReference type="GO" id="GO:0008654">
    <property type="term" value="P:phospholipid biosynthetic process"/>
    <property type="evidence" value="ECO:0007669"/>
    <property type="project" value="UniProtKB-KW"/>
</dbReference>
<evidence type="ECO:0000256" key="7">
    <source>
        <dbReference type="ARBA" id="ARBA00023209"/>
    </source>
</evidence>
<dbReference type="PANTHER" id="PTHR30100">
    <property type="entry name" value="FATTY ACID/PHOSPHOLIPID SYNTHESIS PROTEIN PLSX"/>
    <property type="match status" value="1"/>
</dbReference>
<evidence type="ECO:0000256" key="5">
    <source>
        <dbReference type="ARBA" id="ARBA00022679"/>
    </source>
</evidence>
<feature type="region of interest" description="Disordered" evidence="11">
    <location>
        <begin position="1"/>
        <end position="23"/>
    </location>
</feature>
<sequence length="351" mass="36750">MQKATDNGSAPVRVAMDAMGGDHGPVETVKGAIEAARATNAEIILVGDPGPVEEELAKYDTSGLSVSTVASEDKIGDDEHPIQAMRTKPRSSVLVATSLVKRGDADVMVSMGSTGGSMASAVLTLGLMEGLDRPCIGGPFLGLAPNTVLVDIGANIDCRPGLLLNFASLGVTWARTYMGIENPRVALLSVGSESNKGNKQVQEAYQIFQDSGMNFVGNVEGMDFFTEKAEVIIADGFVGNILIKFTEGIGRAFAAYADKRLSSTLDETTLEKFAAEMVQLTTRTRTNGGPLFGVKGPVIVGHGSSRADEILAAISTAVRYVNLGMVDIMREDLATMNKNAAAKATGSSVGR</sequence>
<dbReference type="PIRSF" id="PIRSF002465">
    <property type="entry name" value="Phsphlp_syn_PlsX"/>
    <property type="match status" value="1"/>
</dbReference>
<organism evidence="12">
    <name type="scientific">hydrothermal vent metagenome</name>
    <dbReference type="NCBI Taxonomy" id="652676"/>
    <lineage>
        <taxon>unclassified sequences</taxon>
        <taxon>metagenomes</taxon>
        <taxon>ecological metagenomes</taxon>
    </lineage>
</organism>
<dbReference type="InterPro" id="IPR003664">
    <property type="entry name" value="FA_synthesis"/>
</dbReference>
<keyword evidence="7" id="KW-0594">Phospholipid biosynthesis</keyword>
<dbReference type="AlphaFoldDB" id="A0A160V7N4"/>
<dbReference type="GO" id="GO:0005737">
    <property type="term" value="C:cytoplasm"/>
    <property type="evidence" value="ECO:0007669"/>
    <property type="project" value="UniProtKB-SubCell"/>
</dbReference>
<dbReference type="GO" id="GO:0006633">
    <property type="term" value="P:fatty acid biosynthetic process"/>
    <property type="evidence" value="ECO:0007669"/>
    <property type="project" value="InterPro"/>
</dbReference>
<dbReference type="GO" id="GO:0043811">
    <property type="term" value="F:phosphate:acyl-[acyl carrier protein] acyltransferase activity"/>
    <property type="evidence" value="ECO:0007669"/>
    <property type="project" value="UniProtKB-EC"/>
</dbReference>
<evidence type="ECO:0000256" key="4">
    <source>
        <dbReference type="ARBA" id="ARBA00022516"/>
    </source>
</evidence>
<reference evidence="12" key="1">
    <citation type="submission" date="2015-10" db="EMBL/GenBank/DDBJ databases">
        <authorList>
            <person name="Gilbert D.G."/>
        </authorList>
    </citation>
    <scope>NUCLEOTIDE SEQUENCE</scope>
</reference>
<dbReference type="NCBIfam" id="TIGR00182">
    <property type="entry name" value="plsX"/>
    <property type="match status" value="1"/>
</dbReference>
<dbReference type="EMBL" id="FAXA01000146">
    <property type="protein sequence ID" value="CUV01872.1"/>
    <property type="molecule type" value="Genomic_DNA"/>
</dbReference>
<evidence type="ECO:0000256" key="10">
    <source>
        <dbReference type="ARBA" id="ARBA00046608"/>
    </source>
</evidence>
<proteinExistence type="inferred from homology"/>
<dbReference type="Pfam" id="PF02504">
    <property type="entry name" value="FA_synthesis"/>
    <property type="match status" value="1"/>
</dbReference>
<keyword evidence="5 12" id="KW-0808">Transferase</keyword>
<dbReference type="PANTHER" id="PTHR30100:SF1">
    <property type="entry name" value="PHOSPHATE ACYLTRANSFERASE"/>
    <property type="match status" value="1"/>
</dbReference>
<dbReference type="Gene3D" id="3.40.718.10">
    <property type="entry name" value="Isopropylmalate Dehydrogenase"/>
    <property type="match status" value="1"/>
</dbReference>